<protein>
    <recommendedName>
        <fullName evidence="4">Glycosyltransferase family 9 protein</fullName>
    </recommendedName>
</protein>
<dbReference type="EMBL" id="UINC01108265">
    <property type="protein sequence ID" value="SVC74236.1"/>
    <property type="molecule type" value="Genomic_DNA"/>
</dbReference>
<dbReference type="PANTHER" id="PTHR30160">
    <property type="entry name" value="TETRAACYLDISACCHARIDE 4'-KINASE-RELATED"/>
    <property type="match status" value="1"/>
</dbReference>
<evidence type="ECO:0000256" key="1">
    <source>
        <dbReference type="ARBA" id="ARBA00022676"/>
    </source>
</evidence>
<keyword evidence="1" id="KW-0328">Glycosyltransferase</keyword>
<dbReference type="GO" id="GO:0005829">
    <property type="term" value="C:cytosol"/>
    <property type="evidence" value="ECO:0007669"/>
    <property type="project" value="TreeGrafter"/>
</dbReference>
<sequence>MPTRVLIIQTAFIGDVVLITPLVQAAKERLKADLVSVVVRPSTAELLYNNPCVDEIIPYDKKETQKGLSGLIAMAGRLSTVPFDTALIPHRSVRSAFLAWLARIPERIGFASSAGRWLFTHRIPYQRVHEVDRNLSLLSPWRDTKPASYPPALYPDDGDRAFVDALLHRH</sequence>
<dbReference type="InterPro" id="IPR002201">
    <property type="entry name" value="Glyco_trans_9"/>
</dbReference>
<dbReference type="InterPro" id="IPR051199">
    <property type="entry name" value="LPS_LOS_Heptosyltrfase"/>
</dbReference>
<feature type="non-terminal residue" evidence="3">
    <location>
        <position position="170"/>
    </location>
</feature>
<dbReference type="GO" id="GO:0009244">
    <property type="term" value="P:lipopolysaccharide core region biosynthetic process"/>
    <property type="evidence" value="ECO:0007669"/>
    <property type="project" value="TreeGrafter"/>
</dbReference>
<dbReference type="GO" id="GO:0008713">
    <property type="term" value="F:ADP-heptose-lipopolysaccharide heptosyltransferase activity"/>
    <property type="evidence" value="ECO:0007669"/>
    <property type="project" value="TreeGrafter"/>
</dbReference>
<accession>A0A382PLV9</accession>
<dbReference type="Pfam" id="PF01075">
    <property type="entry name" value="Glyco_transf_9"/>
    <property type="match status" value="1"/>
</dbReference>
<proteinExistence type="predicted"/>
<name>A0A382PLV9_9ZZZZ</name>
<keyword evidence="2" id="KW-0808">Transferase</keyword>
<gene>
    <name evidence="3" type="ORF">METZ01_LOCUS327090</name>
</gene>
<dbReference type="AlphaFoldDB" id="A0A382PLV9"/>
<reference evidence="3" key="1">
    <citation type="submission" date="2018-05" db="EMBL/GenBank/DDBJ databases">
        <authorList>
            <person name="Lanie J.A."/>
            <person name="Ng W.-L."/>
            <person name="Kazmierczak K.M."/>
            <person name="Andrzejewski T.M."/>
            <person name="Davidsen T.M."/>
            <person name="Wayne K.J."/>
            <person name="Tettelin H."/>
            <person name="Glass J.I."/>
            <person name="Rusch D."/>
            <person name="Podicherti R."/>
            <person name="Tsui H.-C.T."/>
            <person name="Winkler M.E."/>
        </authorList>
    </citation>
    <scope>NUCLEOTIDE SEQUENCE</scope>
</reference>
<evidence type="ECO:0008006" key="4">
    <source>
        <dbReference type="Google" id="ProtNLM"/>
    </source>
</evidence>
<dbReference type="SUPFAM" id="SSF53756">
    <property type="entry name" value="UDP-Glycosyltransferase/glycogen phosphorylase"/>
    <property type="match status" value="1"/>
</dbReference>
<dbReference type="CDD" id="cd03789">
    <property type="entry name" value="GT9_LPS_heptosyltransferase"/>
    <property type="match status" value="1"/>
</dbReference>
<dbReference type="Gene3D" id="3.40.50.2000">
    <property type="entry name" value="Glycogen Phosphorylase B"/>
    <property type="match status" value="1"/>
</dbReference>
<evidence type="ECO:0000313" key="3">
    <source>
        <dbReference type="EMBL" id="SVC74236.1"/>
    </source>
</evidence>
<evidence type="ECO:0000256" key="2">
    <source>
        <dbReference type="ARBA" id="ARBA00022679"/>
    </source>
</evidence>
<organism evidence="3">
    <name type="scientific">marine metagenome</name>
    <dbReference type="NCBI Taxonomy" id="408172"/>
    <lineage>
        <taxon>unclassified sequences</taxon>
        <taxon>metagenomes</taxon>
        <taxon>ecological metagenomes</taxon>
    </lineage>
</organism>
<dbReference type="PANTHER" id="PTHR30160:SF1">
    <property type="entry name" value="LIPOPOLYSACCHARIDE 1,2-N-ACETYLGLUCOSAMINETRANSFERASE-RELATED"/>
    <property type="match status" value="1"/>
</dbReference>